<evidence type="ECO:0000313" key="23">
    <source>
        <dbReference type="Proteomes" id="UP000318359"/>
    </source>
</evidence>
<keyword evidence="10 19" id="KW-0963">Cytoplasm</keyword>
<accession>A0A520MCU2</accession>
<dbReference type="CDD" id="cd08195">
    <property type="entry name" value="DHQS"/>
    <property type="match status" value="1"/>
</dbReference>
<evidence type="ECO:0000256" key="17">
    <source>
        <dbReference type="ARBA" id="ARBA00023239"/>
    </source>
</evidence>
<comment type="cofactor">
    <cofactor evidence="19">
        <name>Co(2+)</name>
        <dbReference type="ChEBI" id="CHEBI:48828"/>
    </cofactor>
    <cofactor evidence="19">
        <name>Zn(2+)</name>
        <dbReference type="ChEBI" id="CHEBI:29105"/>
    </cofactor>
    <text evidence="19">Binds 1 divalent metal cation per subunit. Can use either Co(2+) or Zn(2+).</text>
</comment>
<evidence type="ECO:0000256" key="5">
    <source>
        <dbReference type="ARBA" id="ARBA00004496"/>
    </source>
</evidence>
<feature type="binding site" evidence="19">
    <location>
        <position position="264"/>
    </location>
    <ligand>
        <name>Zn(2+)</name>
        <dbReference type="ChEBI" id="CHEBI:29105"/>
    </ligand>
</feature>
<comment type="cofactor">
    <cofactor evidence="3">
        <name>Zn(2+)</name>
        <dbReference type="ChEBI" id="CHEBI:29105"/>
    </cofactor>
</comment>
<comment type="function">
    <text evidence="4 19">Catalyzes the conversion of 3-deoxy-D-arabino-heptulosonate 7-phosphate (DAHP) to dehydroquinate (DHQ).</text>
</comment>
<evidence type="ECO:0000256" key="4">
    <source>
        <dbReference type="ARBA" id="ARBA00003485"/>
    </source>
</evidence>
<keyword evidence="16 19" id="KW-0057">Aromatic amino acid biosynthesis</keyword>
<keyword evidence="13 19" id="KW-0547">Nucleotide-binding</keyword>
<dbReference type="PANTHER" id="PTHR43622:SF7">
    <property type="entry name" value="3-DEHYDROQUINATE SYNTHASE, CHLOROPLASTIC"/>
    <property type="match status" value="1"/>
</dbReference>
<dbReference type="UniPathway" id="UPA00053">
    <property type="reaction ID" value="UER00085"/>
</dbReference>
<dbReference type="Pfam" id="PF24621">
    <property type="entry name" value="DHQS_C"/>
    <property type="match status" value="1"/>
</dbReference>
<dbReference type="PANTHER" id="PTHR43622">
    <property type="entry name" value="3-DEHYDROQUINATE SYNTHASE"/>
    <property type="match status" value="1"/>
</dbReference>
<evidence type="ECO:0000256" key="18">
    <source>
        <dbReference type="ARBA" id="ARBA00023285"/>
    </source>
</evidence>
<dbReference type="NCBIfam" id="TIGR01357">
    <property type="entry name" value="aroB"/>
    <property type="match status" value="1"/>
</dbReference>
<feature type="binding site" evidence="19">
    <location>
        <position position="151"/>
    </location>
    <ligand>
        <name>NAD(+)</name>
        <dbReference type="ChEBI" id="CHEBI:57540"/>
    </ligand>
</feature>
<evidence type="ECO:0000256" key="10">
    <source>
        <dbReference type="ARBA" id="ARBA00022490"/>
    </source>
</evidence>
<dbReference type="GO" id="GO:0003856">
    <property type="term" value="F:3-dehydroquinate synthase activity"/>
    <property type="evidence" value="ECO:0007669"/>
    <property type="project" value="UniProtKB-UniRule"/>
</dbReference>
<dbReference type="Gene3D" id="3.40.50.1970">
    <property type="match status" value="1"/>
</dbReference>
<evidence type="ECO:0000256" key="15">
    <source>
        <dbReference type="ARBA" id="ARBA00023027"/>
    </source>
</evidence>
<keyword evidence="11 19" id="KW-0028">Amino-acid biosynthesis</keyword>
<protein>
    <recommendedName>
        <fullName evidence="9 19">3-dehydroquinate synthase</fullName>
        <shortName evidence="19">DHQS</shortName>
        <ecNumber evidence="8 19">4.2.3.4</ecNumber>
    </recommendedName>
</protein>
<keyword evidence="18 19" id="KW-0170">Cobalt</keyword>
<dbReference type="GO" id="GO:0009423">
    <property type="term" value="P:chorismate biosynthetic process"/>
    <property type="evidence" value="ECO:0007669"/>
    <property type="project" value="UniProtKB-UniRule"/>
</dbReference>
<dbReference type="GO" id="GO:0000166">
    <property type="term" value="F:nucleotide binding"/>
    <property type="evidence" value="ECO:0007669"/>
    <property type="project" value="UniProtKB-KW"/>
</dbReference>
<dbReference type="GO" id="GO:0005737">
    <property type="term" value="C:cytoplasm"/>
    <property type="evidence" value="ECO:0007669"/>
    <property type="project" value="UniProtKB-SubCell"/>
</dbReference>
<organism evidence="22 23">
    <name type="scientific">SAR86 cluster bacterium</name>
    <dbReference type="NCBI Taxonomy" id="2030880"/>
    <lineage>
        <taxon>Bacteria</taxon>
        <taxon>Pseudomonadati</taxon>
        <taxon>Pseudomonadota</taxon>
        <taxon>Gammaproteobacteria</taxon>
        <taxon>SAR86 cluster</taxon>
    </lineage>
</organism>
<dbReference type="EC" id="4.2.3.4" evidence="8 19"/>
<evidence type="ECO:0000259" key="21">
    <source>
        <dbReference type="Pfam" id="PF24621"/>
    </source>
</evidence>
<evidence type="ECO:0000256" key="12">
    <source>
        <dbReference type="ARBA" id="ARBA00022723"/>
    </source>
</evidence>
<evidence type="ECO:0000259" key="20">
    <source>
        <dbReference type="Pfam" id="PF01761"/>
    </source>
</evidence>
<evidence type="ECO:0000256" key="13">
    <source>
        <dbReference type="ARBA" id="ARBA00022741"/>
    </source>
</evidence>
<comment type="similarity">
    <text evidence="7 19">Belongs to the sugar phosphate cyclases superfamily. Dehydroquinate synthase family.</text>
</comment>
<dbReference type="InterPro" id="IPR016037">
    <property type="entry name" value="DHQ_synth_AroB"/>
</dbReference>
<sequence length="357" mass="39922">MAKLISVGKSPTNYQVAILDKAISKKDLLPAIKKYQKILIVSDKGVPKKYIKEIKSLIPQSKKVFLHILPEGEKSKSLKSFNLILEELANLKFDRTDCLIALGGGMVGDISGFVASSYLRGIDFIQIPTTLLSQVDSSVGGKTAINIAQGKNLVGAFYNPKKVLISINYLKSLTEKEYKSGLGEVIKYAFILNKKLYKILYSNPKLVLSRNTKILEEIIYESIKTKANIVSKDEREQGVRALLNFGHTFGHAIEAKNNYKNISHGEAVILGMVIASKVSYLEGLINEKEYQEIKLLITSMGLDIDYKKYKYEDLKPYLMNDKKVALGKLNLILLKKIGSAFKTNSFKVSNLRKAFNN</sequence>
<comment type="subcellular location">
    <subcellularLocation>
        <location evidence="5 19">Cytoplasm</location>
    </subcellularLocation>
</comment>
<comment type="caution">
    <text evidence="19">Lacks conserved residue(s) required for the propagation of feature annotation.</text>
</comment>
<comment type="pathway">
    <text evidence="6 19">Metabolic intermediate biosynthesis; chorismate biosynthesis; chorismate from D-erythrose 4-phosphate and phosphoenolpyruvate: step 2/7.</text>
</comment>
<dbReference type="EMBL" id="SHBM01000002">
    <property type="protein sequence ID" value="RZO19052.1"/>
    <property type="molecule type" value="Genomic_DNA"/>
</dbReference>
<evidence type="ECO:0000256" key="2">
    <source>
        <dbReference type="ARBA" id="ARBA00001911"/>
    </source>
</evidence>
<name>A0A520MCU2_9GAMM</name>
<keyword evidence="15 19" id="KW-0520">NAD</keyword>
<reference evidence="22 23" key="1">
    <citation type="submission" date="2019-02" db="EMBL/GenBank/DDBJ databases">
        <title>Prokaryotic population dynamics and viral predation in marine succession experiment using metagenomics: the confinement effect.</title>
        <authorList>
            <person name="Haro-Moreno J.M."/>
            <person name="Rodriguez-Valera F."/>
            <person name="Lopez-Perez M."/>
        </authorList>
    </citation>
    <scope>NUCLEOTIDE SEQUENCE [LARGE SCALE GENOMIC DNA]</scope>
    <source>
        <strain evidence="22">MED-G167</strain>
    </source>
</reference>
<dbReference type="FunFam" id="3.40.50.1970:FF:000007">
    <property type="entry name" value="Pentafunctional AROM polypeptide"/>
    <property type="match status" value="1"/>
</dbReference>
<evidence type="ECO:0000256" key="7">
    <source>
        <dbReference type="ARBA" id="ARBA00005412"/>
    </source>
</evidence>
<dbReference type="InterPro" id="IPR050071">
    <property type="entry name" value="Dehydroquinate_synthase"/>
</dbReference>
<gene>
    <name evidence="19 22" type="primary">aroB</name>
    <name evidence="22" type="ORF">EVB00_00320</name>
</gene>
<dbReference type="GO" id="GO:0046872">
    <property type="term" value="F:metal ion binding"/>
    <property type="evidence" value="ECO:0007669"/>
    <property type="project" value="UniProtKB-KW"/>
</dbReference>
<evidence type="ECO:0000256" key="1">
    <source>
        <dbReference type="ARBA" id="ARBA00001393"/>
    </source>
</evidence>
<comment type="cofactor">
    <cofactor evidence="2 19">
        <name>NAD(+)</name>
        <dbReference type="ChEBI" id="CHEBI:57540"/>
    </cofactor>
</comment>
<dbReference type="HAMAP" id="MF_00110">
    <property type="entry name" value="DHQ_synthase"/>
    <property type="match status" value="1"/>
</dbReference>
<keyword evidence="17 19" id="KW-0456">Lyase</keyword>
<evidence type="ECO:0000256" key="16">
    <source>
        <dbReference type="ARBA" id="ARBA00023141"/>
    </source>
</evidence>
<dbReference type="PIRSF" id="PIRSF001455">
    <property type="entry name" value="DHQ_synth"/>
    <property type="match status" value="1"/>
</dbReference>
<keyword evidence="12 19" id="KW-0479">Metal-binding</keyword>
<evidence type="ECO:0000256" key="9">
    <source>
        <dbReference type="ARBA" id="ARBA00017684"/>
    </source>
</evidence>
<feature type="binding site" evidence="19">
    <location>
        <position position="184"/>
    </location>
    <ligand>
        <name>Zn(2+)</name>
        <dbReference type="ChEBI" id="CHEBI:29105"/>
    </ligand>
</feature>
<dbReference type="Proteomes" id="UP000318359">
    <property type="component" value="Unassembled WGS sequence"/>
</dbReference>
<dbReference type="InterPro" id="IPR056179">
    <property type="entry name" value="DHQS_C"/>
</dbReference>
<feature type="domain" description="3-dehydroquinate synthase C-terminal" evidence="21">
    <location>
        <begin position="181"/>
        <end position="324"/>
    </location>
</feature>
<feature type="binding site" evidence="19">
    <location>
        <position position="247"/>
    </location>
    <ligand>
        <name>Zn(2+)</name>
        <dbReference type="ChEBI" id="CHEBI:29105"/>
    </ligand>
</feature>
<dbReference type="GO" id="GO:0009073">
    <property type="term" value="P:aromatic amino acid family biosynthetic process"/>
    <property type="evidence" value="ECO:0007669"/>
    <property type="project" value="UniProtKB-KW"/>
</dbReference>
<evidence type="ECO:0000313" key="22">
    <source>
        <dbReference type="EMBL" id="RZO19052.1"/>
    </source>
</evidence>
<dbReference type="SUPFAM" id="SSF56796">
    <property type="entry name" value="Dehydroquinate synthase-like"/>
    <property type="match status" value="1"/>
</dbReference>
<keyword evidence="14 19" id="KW-0862">Zinc</keyword>
<evidence type="ECO:0000256" key="3">
    <source>
        <dbReference type="ARBA" id="ARBA00001947"/>
    </source>
</evidence>
<feature type="binding site" evidence="19">
    <location>
        <position position="142"/>
    </location>
    <ligand>
        <name>NAD(+)</name>
        <dbReference type="ChEBI" id="CHEBI:57540"/>
    </ligand>
</feature>
<feature type="domain" description="3-dehydroquinate synthase N-terminal" evidence="20">
    <location>
        <begin position="68"/>
        <end position="179"/>
    </location>
</feature>
<feature type="binding site" evidence="19">
    <location>
        <begin position="129"/>
        <end position="130"/>
    </location>
    <ligand>
        <name>NAD(+)</name>
        <dbReference type="ChEBI" id="CHEBI:57540"/>
    </ligand>
</feature>
<evidence type="ECO:0000256" key="8">
    <source>
        <dbReference type="ARBA" id="ARBA00013031"/>
    </source>
</evidence>
<dbReference type="Pfam" id="PF01761">
    <property type="entry name" value="DHQ_synthase"/>
    <property type="match status" value="1"/>
</dbReference>
<evidence type="ECO:0000256" key="19">
    <source>
        <dbReference type="HAMAP-Rule" id="MF_00110"/>
    </source>
</evidence>
<comment type="catalytic activity">
    <reaction evidence="1 19">
        <text>7-phospho-2-dehydro-3-deoxy-D-arabino-heptonate = 3-dehydroquinate + phosphate</text>
        <dbReference type="Rhea" id="RHEA:21968"/>
        <dbReference type="ChEBI" id="CHEBI:32364"/>
        <dbReference type="ChEBI" id="CHEBI:43474"/>
        <dbReference type="ChEBI" id="CHEBI:58394"/>
        <dbReference type="EC" id="4.2.3.4"/>
    </reaction>
</comment>
<evidence type="ECO:0000256" key="6">
    <source>
        <dbReference type="ARBA" id="ARBA00004661"/>
    </source>
</evidence>
<dbReference type="GO" id="GO:0008652">
    <property type="term" value="P:amino acid biosynthetic process"/>
    <property type="evidence" value="ECO:0007669"/>
    <property type="project" value="UniProtKB-KW"/>
</dbReference>
<dbReference type="AlphaFoldDB" id="A0A520MCU2"/>
<dbReference type="InterPro" id="IPR030963">
    <property type="entry name" value="DHQ_synth_fam"/>
</dbReference>
<comment type="caution">
    <text evidence="22">The sequence shown here is derived from an EMBL/GenBank/DDBJ whole genome shotgun (WGS) entry which is preliminary data.</text>
</comment>
<feature type="binding site" evidence="19">
    <location>
        <begin position="71"/>
        <end position="76"/>
    </location>
    <ligand>
        <name>NAD(+)</name>
        <dbReference type="ChEBI" id="CHEBI:57540"/>
    </ligand>
</feature>
<dbReference type="InterPro" id="IPR030960">
    <property type="entry name" value="DHQS/DOIS_N"/>
</dbReference>
<proteinExistence type="inferred from homology"/>
<evidence type="ECO:0000256" key="14">
    <source>
        <dbReference type="ARBA" id="ARBA00022833"/>
    </source>
</evidence>
<dbReference type="Gene3D" id="1.20.1090.10">
    <property type="entry name" value="Dehydroquinate synthase-like - alpha domain"/>
    <property type="match status" value="1"/>
</dbReference>
<evidence type="ECO:0000256" key="11">
    <source>
        <dbReference type="ARBA" id="ARBA00022605"/>
    </source>
</evidence>